<dbReference type="Proteomes" id="UP000323946">
    <property type="component" value="Unassembled WGS sequence"/>
</dbReference>
<organism evidence="1 2">
    <name type="scientific">Saccharopolyspora hirsuta</name>
    <dbReference type="NCBI Taxonomy" id="1837"/>
    <lineage>
        <taxon>Bacteria</taxon>
        <taxon>Bacillati</taxon>
        <taxon>Actinomycetota</taxon>
        <taxon>Actinomycetes</taxon>
        <taxon>Pseudonocardiales</taxon>
        <taxon>Pseudonocardiaceae</taxon>
        <taxon>Saccharopolyspora</taxon>
    </lineage>
</organism>
<dbReference type="Gene3D" id="1.25.40.10">
    <property type="entry name" value="Tetratricopeptide repeat domain"/>
    <property type="match status" value="2"/>
</dbReference>
<evidence type="ECO:0000313" key="1">
    <source>
        <dbReference type="EMBL" id="KAA5837198.1"/>
    </source>
</evidence>
<evidence type="ECO:0000313" key="2">
    <source>
        <dbReference type="Proteomes" id="UP000323946"/>
    </source>
</evidence>
<name>A0A5M7CAH5_SACHI</name>
<proteinExistence type="predicted"/>
<protein>
    <submittedName>
        <fullName evidence="1">Uncharacterized protein</fullName>
    </submittedName>
</protein>
<dbReference type="SMR" id="A0A5M7CAH5"/>
<reference evidence="1 2" key="1">
    <citation type="submission" date="2019-09" db="EMBL/GenBank/DDBJ databases">
        <title>Draft genome sequence of the thermophilic Saccharopolyspora hirsuta VKM Ac-666T.</title>
        <authorList>
            <person name="Lobastova T.G."/>
            <person name="Fokina V."/>
            <person name="Bragin E.Y."/>
            <person name="Shtratnikova V.Y."/>
            <person name="Starodumova I.P."/>
            <person name="Tarlachkov S.V."/>
            <person name="Donova M.V."/>
        </authorList>
    </citation>
    <scope>NUCLEOTIDE SEQUENCE [LARGE SCALE GENOMIC DNA]</scope>
    <source>
        <strain evidence="1 2">VKM Ac-666</strain>
    </source>
</reference>
<dbReference type="EMBL" id="VWPH01000002">
    <property type="protein sequence ID" value="KAA5837198.1"/>
    <property type="molecule type" value="Genomic_DNA"/>
</dbReference>
<dbReference type="OrthoDB" id="3261206at2"/>
<sequence length="1013" mass="111118">MAELADFCTSPAFAGSYAWWRADAWSGKSALLATFVLAPPPGVRVVSFFITAGWARQSDRQAFADNILEQLWELLGEPPEQHLTEATRETHMLGLLEKAAQLCQNRGEILVLVVDGLDEDRGWDGSPEAHSIAALLPASPPASMRVIVSGRPNPPIPDDVPSHHPLHDPSIVRQLAPSAEAQAVRGAMERDLKRLLYGSAAEQDLLGFLTAAGGGLTTQDLEELIGVSTWQVEEYLRTAAGRSFRSVTERPGRSLDVHLLAHAQLQVAAEQMLGARIGNYQERLHNWADRYAARHWPSDTPEYLLRGYFSRLTAAGDLARMVACATSPHRHHLARARSGGDGAALTEIITTQNTILTHDKPDLVALARLAVHRVNLQRSNSQIPPGLPAGWARLGQLDRAESMIEAFRDPVDRIDALLAAAKVCRKEGETQRAQRMLDQAAELAKTFNQFWGARPVRSVAIEFARIGDFDRARHITEIIRDPAERAQALAQIASQSADTNDHDQAAALLIQAEDLMASERNGREASSLAAMAVASAKTSRLKRSKILLAEAEDLIQSETMLIHAGTVAQAAAIVGDYDRALRITTLFKDPNRREDLLISIISIISRNSADRAESIARQTSEPIQLCRRLAAVAENTTDHDHANRLIAESEDSTQEITDQSVRNDVLIDVAVAAAIAGSLDHAIAMAYDYAKTGTNAEPVFFIAAAALRANDLEHGAELLELAESIARKIISADDQRRSLLWIKTVADFQDFDRAEALARSLQDSSARSAAWAVIAEGALAAEDLNRAETALAAVDQAPLQRRARLDLIRGVLSAGNIGRAVAIARKADVLTHRAAALTLIAQETRDNDLLDEVEQIIESIPAGMDRMKILLTLVESTAKLHLRKRTMRLIGHLRKAAQAVIDSPDDSQSDTRKAQKVAKLCSTRPRTLTEIAETASYLQNDHFFWSNQDILGKIVPAQQFSIKGINPSKNKNLTYQLSQNDWHYVVEELTEAHPDAYHAITFELDQLANFREI</sequence>
<dbReference type="RefSeq" id="WP_150065360.1">
    <property type="nucleotide sequence ID" value="NZ_VWPH01000002.1"/>
</dbReference>
<gene>
    <name evidence="1" type="ORF">F1721_05190</name>
</gene>
<accession>A0A5M7CAH5</accession>
<keyword evidence="2" id="KW-1185">Reference proteome</keyword>
<comment type="caution">
    <text evidence="1">The sequence shown here is derived from an EMBL/GenBank/DDBJ whole genome shotgun (WGS) entry which is preliminary data.</text>
</comment>
<dbReference type="SUPFAM" id="SSF48452">
    <property type="entry name" value="TPR-like"/>
    <property type="match status" value="1"/>
</dbReference>
<dbReference type="InterPro" id="IPR011990">
    <property type="entry name" value="TPR-like_helical_dom_sf"/>
</dbReference>
<dbReference type="AlphaFoldDB" id="A0A5M7CAH5"/>